<organism evidence="1 2">
    <name type="scientific">Flavobacterium arundinis</name>
    <dbReference type="NCBI Taxonomy" id="3139143"/>
    <lineage>
        <taxon>Bacteria</taxon>
        <taxon>Pseudomonadati</taxon>
        <taxon>Bacteroidota</taxon>
        <taxon>Flavobacteriia</taxon>
        <taxon>Flavobacteriales</taxon>
        <taxon>Flavobacteriaceae</taxon>
        <taxon>Flavobacterium</taxon>
    </lineage>
</organism>
<accession>A0ABU9I2U7</accession>
<sequence>MGSIASDRDLLMTGQQLSELDEDTFAATVEQIRVYARVSPEQKL</sequence>
<name>A0ABU9I2U7_9FLAO</name>
<reference evidence="1 2" key="1">
    <citation type="submission" date="2024-04" db="EMBL/GenBank/DDBJ databases">
        <title>Flavobacterium sp. DGU11 16S ribosomal RNA gene Genome sequencing and assembly.</title>
        <authorList>
            <person name="Park S."/>
        </authorList>
    </citation>
    <scope>NUCLEOTIDE SEQUENCE [LARGE SCALE GENOMIC DNA]</scope>
    <source>
        <strain evidence="1 2">DGU11</strain>
    </source>
</reference>
<dbReference type="RefSeq" id="WP_341698438.1">
    <property type="nucleotide sequence ID" value="NZ_JBBYHR010000012.1"/>
</dbReference>
<evidence type="ECO:0000313" key="1">
    <source>
        <dbReference type="EMBL" id="MEL1246142.1"/>
    </source>
</evidence>
<dbReference type="Proteomes" id="UP001464555">
    <property type="component" value="Unassembled WGS sequence"/>
</dbReference>
<keyword evidence="2" id="KW-1185">Reference proteome</keyword>
<proteinExistence type="predicted"/>
<dbReference type="InterPro" id="IPR023214">
    <property type="entry name" value="HAD_sf"/>
</dbReference>
<dbReference type="EMBL" id="JBBYHR010000012">
    <property type="protein sequence ID" value="MEL1246142.1"/>
    <property type="molecule type" value="Genomic_DNA"/>
</dbReference>
<comment type="caution">
    <text evidence="1">The sequence shown here is derived from an EMBL/GenBank/DDBJ whole genome shotgun (WGS) entry which is preliminary data.</text>
</comment>
<evidence type="ECO:0000313" key="2">
    <source>
        <dbReference type="Proteomes" id="UP001464555"/>
    </source>
</evidence>
<protein>
    <submittedName>
        <fullName evidence="1">Uncharacterized protein</fullName>
    </submittedName>
</protein>
<dbReference type="Gene3D" id="3.40.50.1000">
    <property type="entry name" value="HAD superfamily/HAD-like"/>
    <property type="match status" value="1"/>
</dbReference>
<gene>
    <name evidence="1" type="ORF">AAEO56_17850</name>
</gene>